<dbReference type="InterPro" id="IPR013083">
    <property type="entry name" value="Znf_RING/FYVE/PHD"/>
</dbReference>
<proteinExistence type="predicted"/>
<name>A0A6J8EAE0_MYTCO</name>
<accession>A0A6J8EAE0</accession>
<dbReference type="EMBL" id="CACVKT020008653">
    <property type="protein sequence ID" value="CAC5416515.1"/>
    <property type="molecule type" value="Genomic_DNA"/>
</dbReference>
<evidence type="ECO:0000313" key="1">
    <source>
        <dbReference type="EMBL" id="CAC5416515.1"/>
    </source>
</evidence>
<organism evidence="1 2">
    <name type="scientific">Mytilus coruscus</name>
    <name type="common">Sea mussel</name>
    <dbReference type="NCBI Taxonomy" id="42192"/>
    <lineage>
        <taxon>Eukaryota</taxon>
        <taxon>Metazoa</taxon>
        <taxon>Spiralia</taxon>
        <taxon>Lophotrochozoa</taxon>
        <taxon>Mollusca</taxon>
        <taxon>Bivalvia</taxon>
        <taxon>Autobranchia</taxon>
        <taxon>Pteriomorphia</taxon>
        <taxon>Mytilida</taxon>
        <taxon>Mytiloidea</taxon>
        <taxon>Mytilidae</taxon>
        <taxon>Mytilinae</taxon>
        <taxon>Mytilus</taxon>
    </lineage>
</organism>
<dbReference type="OrthoDB" id="3341102at2759"/>
<protein>
    <recommendedName>
        <fullName evidence="3">HTH CENPB-type domain-containing protein</fullName>
    </recommendedName>
</protein>
<evidence type="ECO:0000313" key="2">
    <source>
        <dbReference type="Proteomes" id="UP000507470"/>
    </source>
</evidence>
<dbReference type="Gene3D" id="3.30.40.10">
    <property type="entry name" value="Zinc/RING finger domain, C3HC4 (zinc finger)"/>
    <property type="match status" value="1"/>
</dbReference>
<dbReference type="InterPro" id="IPR011011">
    <property type="entry name" value="Znf_FYVE_PHD"/>
</dbReference>
<sequence length="608" mass="70170">MCEFNKDRNSKWFVDEKKTLEKSGRYIRLKNNSYKTVKDILVEYNRAIDMVGKFATRAKLKIIDCTILSVQQWNKDKGHKDPYSFKTEDISITKQITYLNKKIWCLNHKLELNKTPEKKNVELSRSPKGRPKLLGKYDEKVVDYVKKLRATDAIVNKQILIACATGISEHKCRSMLLEYGGHIALHRSWAESFLRRIGFVKRKGTKAARTLPINFDELKVEFLGSVSKIIRENNIPEELVMNVDRTNMSIIPCGNWTMEEEALAIFDVYAAHRVESFINKLQKAGILTKYVPGGCTEELQPLDLSGNSQIKEEVKSCFIAWYAEQVDTQLKAGKTVKNVEINLKLPNIKPIHVNWIFQAIQKVKDQKGVIRNGAVTAIKKILQKKYPEVKKVPWLSCDICKSWWHSACARYTNKESQIIVDDKIKFQCAFCVISQTPVIGKATEILNKKSEENKKEIENILDNWSNDNLGGKSTIQRPRFKQQQSLTAYLHNIPTNLEESFIYKGLNEDYRVNKVQRFKYMDSVKFSPVMKITFQDLDSTIKALKSQGFYEPVTDNMEKFEPDRKAKVIRWFNCNRLGHITRISSYKHTCSNCGNEEYNNSLCSAAPK</sequence>
<evidence type="ECO:0008006" key="3">
    <source>
        <dbReference type="Google" id="ProtNLM"/>
    </source>
</evidence>
<dbReference type="AlphaFoldDB" id="A0A6J8EAE0"/>
<reference evidence="1 2" key="1">
    <citation type="submission" date="2020-06" db="EMBL/GenBank/DDBJ databases">
        <authorList>
            <person name="Li R."/>
            <person name="Bekaert M."/>
        </authorList>
    </citation>
    <scope>NUCLEOTIDE SEQUENCE [LARGE SCALE GENOMIC DNA]</scope>
    <source>
        <strain evidence="2">wild</strain>
    </source>
</reference>
<keyword evidence="2" id="KW-1185">Reference proteome</keyword>
<dbReference type="Proteomes" id="UP000507470">
    <property type="component" value="Unassembled WGS sequence"/>
</dbReference>
<dbReference type="SUPFAM" id="SSF57903">
    <property type="entry name" value="FYVE/PHD zinc finger"/>
    <property type="match status" value="1"/>
</dbReference>
<dbReference type="CDD" id="cd15517">
    <property type="entry name" value="PHD_TCF19_like"/>
    <property type="match status" value="1"/>
</dbReference>
<gene>
    <name evidence="1" type="ORF">MCOR_49120</name>
</gene>